<dbReference type="InterPro" id="IPR009027">
    <property type="entry name" value="Ribosomal_bL9/RNase_H1_N"/>
</dbReference>
<dbReference type="GO" id="GO:0019843">
    <property type="term" value="F:rRNA binding"/>
    <property type="evidence" value="ECO:0007669"/>
    <property type="project" value="UniProtKB-UniRule"/>
</dbReference>
<comment type="caution">
    <text evidence="9">The sequence shown here is derived from an EMBL/GenBank/DDBJ whole genome shotgun (WGS) entry which is preliminary data.</text>
</comment>
<evidence type="ECO:0000256" key="4">
    <source>
        <dbReference type="ARBA" id="ARBA00022980"/>
    </source>
</evidence>
<dbReference type="SUPFAM" id="SSF55653">
    <property type="entry name" value="Ribosomal protein L9 C-domain"/>
    <property type="match status" value="1"/>
</dbReference>
<comment type="function">
    <text evidence="7">Binds to the 23S rRNA.</text>
</comment>
<organism evidence="9 10">
    <name type="scientific">Candidatus Sungbacteria bacterium RIFCSPLOWO2_12_FULL_41_11</name>
    <dbReference type="NCBI Taxonomy" id="1802286"/>
    <lineage>
        <taxon>Bacteria</taxon>
        <taxon>Candidatus Sungiibacteriota</taxon>
    </lineage>
</organism>
<reference evidence="9 10" key="1">
    <citation type="journal article" date="2016" name="Nat. Commun.">
        <title>Thousands of microbial genomes shed light on interconnected biogeochemical processes in an aquifer system.</title>
        <authorList>
            <person name="Anantharaman K."/>
            <person name="Brown C.T."/>
            <person name="Hug L.A."/>
            <person name="Sharon I."/>
            <person name="Castelle C.J."/>
            <person name="Probst A.J."/>
            <person name="Thomas B.C."/>
            <person name="Singh A."/>
            <person name="Wilkins M.J."/>
            <person name="Karaoz U."/>
            <person name="Brodie E.L."/>
            <person name="Williams K.H."/>
            <person name="Hubbard S.S."/>
            <person name="Banfield J.F."/>
        </authorList>
    </citation>
    <scope>NUCLEOTIDE SEQUENCE [LARGE SCALE GENOMIC DNA]</scope>
</reference>
<dbReference type="NCBIfam" id="TIGR00158">
    <property type="entry name" value="L9"/>
    <property type="match status" value="1"/>
</dbReference>
<dbReference type="Proteomes" id="UP000177171">
    <property type="component" value="Unassembled WGS sequence"/>
</dbReference>
<evidence type="ECO:0000256" key="5">
    <source>
        <dbReference type="ARBA" id="ARBA00023274"/>
    </source>
</evidence>
<dbReference type="GO" id="GO:1990904">
    <property type="term" value="C:ribonucleoprotein complex"/>
    <property type="evidence" value="ECO:0007669"/>
    <property type="project" value="UniProtKB-KW"/>
</dbReference>
<dbReference type="InterPro" id="IPR020069">
    <property type="entry name" value="Ribosomal_bL9_C"/>
</dbReference>
<dbReference type="AlphaFoldDB" id="A0A1G2LRV5"/>
<sequence>MKVILIRDVEKLGKNGEIKNVADGYARNFLFPKKMAMLAGEKAIAEIKKQKEREGKHREEDIRKYKELAESLQKIEIIMSLEVGKEGHAFGSVSKDDIFAELKKRKLPIEKEWIELEKPLKSGGGWDIKIKLPHGIEATIKVIVEAKKEEKKRGRPKVIKS</sequence>
<keyword evidence="4 7" id="KW-0689">Ribosomal protein</keyword>
<keyword evidence="2 7" id="KW-0699">rRNA-binding</keyword>
<evidence type="ECO:0000256" key="7">
    <source>
        <dbReference type="HAMAP-Rule" id="MF_00503"/>
    </source>
</evidence>
<evidence type="ECO:0000256" key="2">
    <source>
        <dbReference type="ARBA" id="ARBA00022730"/>
    </source>
</evidence>
<feature type="domain" description="Ribosomal protein L9" evidence="8">
    <location>
        <begin position="13"/>
        <end position="40"/>
    </location>
</feature>
<dbReference type="Pfam" id="PF01281">
    <property type="entry name" value="Ribosomal_L9_N"/>
    <property type="match status" value="1"/>
</dbReference>
<dbReference type="InterPro" id="IPR020594">
    <property type="entry name" value="Ribosomal_bL9_bac/chp"/>
</dbReference>
<evidence type="ECO:0000313" key="9">
    <source>
        <dbReference type="EMBL" id="OHA14375.1"/>
    </source>
</evidence>
<comment type="similarity">
    <text evidence="1 7">Belongs to the bacterial ribosomal protein bL9 family.</text>
</comment>
<dbReference type="GO" id="GO:0003735">
    <property type="term" value="F:structural constituent of ribosome"/>
    <property type="evidence" value="ECO:0007669"/>
    <property type="project" value="InterPro"/>
</dbReference>
<dbReference type="InterPro" id="IPR020070">
    <property type="entry name" value="Ribosomal_bL9_N"/>
</dbReference>
<accession>A0A1G2LRV5</accession>
<dbReference type="EMBL" id="MHQY01000008">
    <property type="protein sequence ID" value="OHA14375.1"/>
    <property type="molecule type" value="Genomic_DNA"/>
</dbReference>
<evidence type="ECO:0000313" key="10">
    <source>
        <dbReference type="Proteomes" id="UP000177171"/>
    </source>
</evidence>
<dbReference type="InterPro" id="IPR036935">
    <property type="entry name" value="Ribosomal_bL9_N_sf"/>
</dbReference>
<keyword evidence="5 7" id="KW-0687">Ribonucleoprotein</keyword>
<dbReference type="GO" id="GO:0005840">
    <property type="term" value="C:ribosome"/>
    <property type="evidence" value="ECO:0007669"/>
    <property type="project" value="UniProtKB-KW"/>
</dbReference>
<evidence type="ECO:0000256" key="3">
    <source>
        <dbReference type="ARBA" id="ARBA00022884"/>
    </source>
</evidence>
<dbReference type="GO" id="GO:0006412">
    <property type="term" value="P:translation"/>
    <property type="evidence" value="ECO:0007669"/>
    <property type="project" value="UniProtKB-UniRule"/>
</dbReference>
<dbReference type="PROSITE" id="PS00651">
    <property type="entry name" value="RIBOSOMAL_L9"/>
    <property type="match status" value="1"/>
</dbReference>
<dbReference type="InterPro" id="IPR000244">
    <property type="entry name" value="Ribosomal_bL9"/>
</dbReference>
<dbReference type="HAMAP" id="MF_00503">
    <property type="entry name" value="Ribosomal_bL9"/>
    <property type="match status" value="1"/>
</dbReference>
<gene>
    <name evidence="7" type="primary">rplI</name>
    <name evidence="9" type="ORF">A3G49_01990</name>
</gene>
<evidence type="ECO:0000256" key="6">
    <source>
        <dbReference type="ARBA" id="ARBA00035292"/>
    </source>
</evidence>
<evidence type="ECO:0000256" key="1">
    <source>
        <dbReference type="ARBA" id="ARBA00010605"/>
    </source>
</evidence>
<evidence type="ECO:0000259" key="8">
    <source>
        <dbReference type="PROSITE" id="PS00651"/>
    </source>
</evidence>
<dbReference type="PANTHER" id="PTHR21368">
    <property type="entry name" value="50S RIBOSOMAL PROTEIN L9"/>
    <property type="match status" value="1"/>
</dbReference>
<dbReference type="SUPFAM" id="SSF55658">
    <property type="entry name" value="L9 N-domain-like"/>
    <property type="match status" value="1"/>
</dbReference>
<dbReference type="Gene3D" id="3.10.430.100">
    <property type="entry name" value="Ribosomal protein L9, C-terminal domain"/>
    <property type="match status" value="1"/>
</dbReference>
<dbReference type="InterPro" id="IPR036791">
    <property type="entry name" value="Ribosomal_bL9_C_sf"/>
</dbReference>
<name>A0A1G2LRV5_9BACT</name>
<proteinExistence type="inferred from homology"/>
<dbReference type="Gene3D" id="3.40.5.10">
    <property type="entry name" value="Ribosomal protein L9, N-terminal domain"/>
    <property type="match status" value="1"/>
</dbReference>
<protein>
    <recommendedName>
        <fullName evidence="6 7">Large ribosomal subunit protein bL9</fullName>
    </recommendedName>
</protein>
<dbReference type="Pfam" id="PF03948">
    <property type="entry name" value="Ribosomal_L9_C"/>
    <property type="match status" value="1"/>
</dbReference>
<keyword evidence="3 7" id="KW-0694">RNA-binding</keyword>